<reference evidence="4 5" key="2">
    <citation type="submission" date="2024-10" db="EMBL/GenBank/DDBJ databases">
        <authorList>
            <person name="Ryan C."/>
        </authorList>
    </citation>
    <scope>NUCLEOTIDE SEQUENCE [LARGE SCALE GENOMIC DNA]</scope>
</reference>
<feature type="region of interest" description="Disordered" evidence="1">
    <location>
        <begin position="106"/>
        <end position="126"/>
    </location>
</feature>
<reference evidence="5" key="1">
    <citation type="submission" date="2024-06" db="EMBL/GenBank/DDBJ databases">
        <authorList>
            <person name="Ryan C."/>
        </authorList>
    </citation>
    <scope>NUCLEOTIDE SEQUENCE [LARGE SCALE GENOMIC DNA]</scope>
</reference>
<evidence type="ECO:0000313" key="5">
    <source>
        <dbReference type="Proteomes" id="UP001497457"/>
    </source>
</evidence>
<feature type="transmembrane region" description="Helical" evidence="2">
    <location>
        <begin position="26"/>
        <end position="47"/>
    </location>
</feature>
<evidence type="ECO:0000313" key="4">
    <source>
        <dbReference type="EMBL" id="CAL5094256.1"/>
    </source>
</evidence>
<dbReference type="PANTHER" id="PTHR12203">
    <property type="entry name" value="KDEL LYS-ASP-GLU-LEU CONTAINING - RELATED"/>
    <property type="match status" value="1"/>
</dbReference>
<dbReference type="Proteomes" id="UP001497457">
    <property type="component" value="Chromosome 9rd"/>
</dbReference>
<dbReference type="AlphaFoldDB" id="A0ABC9GH76"/>
<organism evidence="4 5">
    <name type="scientific">Urochloa decumbens</name>
    <dbReference type="NCBI Taxonomy" id="240449"/>
    <lineage>
        <taxon>Eukaryota</taxon>
        <taxon>Viridiplantae</taxon>
        <taxon>Streptophyta</taxon>
        <taxon>Embryophyta</taxon>
        <taxon>Tracheophyta</taxon>
        <taxon>Spermatophyta</taxon>
        <taxon>Magnoliopsida</taxon>
        <taxon>Liliopsida</taxon>
        <taxon>Poales</taxon>
        <taxon>Poaceae</taxon>
        <taxon>PACMAD clade</taxon>
        <taxon>Panicoideae</taxon>
        <taxon>Panicodae</taxon>
        <taxon>Paniceae</taxon>
        <taxon>Melinidinae</taxon>
        <taxon>Urochloa</taxon>
    </lineage>
</organism>
<dbReference type="InterPro" id="IPR051091">
    <property type="entry name" value="O-Glucosyltr/Glycosyltrsf_90"/>
</dbReference>
<dbReference type="SMART" id="SM00672">
    <property type="entry name" value="CAP10"/>
    <property type="match status" value="1"/>
</dbReference>
<feature type="domain" description="Glycosyl transferase CAP10" evidence="3">
    <location>
        <begin position="200"/>
        <end position="449"/>
    </location>
</feature>
<keyword evidence="2" id="KW-1133">Transmembrane helix</keyword>
<name>A0ABC9GH76_9POAL</name>
<keyword evidence="2" id="KW-0812">Transmembrane</keyword>
<evidence type="ECO:0000256" key="1">
    <source>
        <dbReference type="SAM" id="MobiDB-lite"/>
    </source>
</evidence>
<protein>
    <recommendedName>
        <fullName evidence="3">Glycosyl transferase CAP10 domain-containing protein</fullName>
    </recommendedName>
</protein>
<evidence type="ECO:0000259" key="3">
    <source>
        <dbReference type="SMART" id="SM00672"/>
    </source>
</evidence>
<keyword evidence="2" id="KW-0472">Membrane</keyword>
<dbReference type="EMBL" id="OZ075119">
    <property type="protein sequence ID" value="CAL5094256.1"/>
    <property type="molecule type" value="Genomic_DNA"/>
</dbReference>
<sequence length="516" mass="58524">MAVDQIEQGRSTAKPWRNRVLSTRDAGLLIGGLVVLALLIGTTTSGWTKNGQSLILLGSRRGRSGNNHASTSGEPRIPIPFNCSNETSSGLPTCHRAATCPLLLPSRSAAPSSEQPRASPSSPTTTTCPEYFLYIHSDLSPWRDEGITRETLERARDNATFRLVVVAGRAYVEKYRPAFQTRDVFTLWGILQLLSRYPGRVPDLDLMFFCDDTPVVHAAAYPDHSRAPPLFIYCKNDTALGIVFPDWTFWGWPEVNIRPWAPFLEEVQRETRRVPWMNREPYAFWKGNPDVGGRLRGDLMRCNVSSNGKDWNARLVRQDWEDADRNGFKDSNLAKQCTYRYKIYVQGRTWSVSQKYILACGSPVLRINTTFHDFFSRGLVAGRHYWPIDAARMCPSIKFAVDWGNAHPVQAQRMGEEGSSFSRDELSMDNVYDYMLHLLTHYARLLRYRPTVPEKATEYCLESMACPEDGRAGEFMMECMEKYVADFDPCTMPPSFTFPRSWPEDGGGGQHIRKDA</sequence>
<gene>
    <name evidence="4" type="ORF">URODEC1_LOCUS115749</name>
</gene>
<dbReference type="Pfam" id="PF05686">
    <property type="entry name" value="Glyco_transf_90"/>
    <property type="match status" value="1"/>
</dbReference>
<dbReference type="InterPro" id="IPR006598">
    <property type="entry name" value="CAP10"/>
</dbReference>
<accession>A0ABC9GH76</accession>
<proteinExistence type="predicted"/>
<dbReference type="PANTHER" id="PTHR12203:SF105">
    <property type="entry name" value="OS08G0101800 PROTEIN"/>
    <property type="match status" value="1"/>
</dbReference>
<keyword evidence="5" id="KW-1185">Reference proteome</keyword>
<evidence type="ECO:0000256" key="2">
    <source>
        <dbReference type="SAM" id="Phobius"/>
    </source>
</evidence>